<sequence length="87" mass="9712">MKPIKRRCLRLAALVGALLISNSLLVTAAPAPFFKWRSTLDGQVVCRQVSPGSAWERIAGPFRDLQCHELGSQPMQRWDRIPAPSRS</sequence>
<gene>
    <name evidence="2" type="ORF">IQ22_02551</name>
</gene>
<feature type="chain" id="PRO_5021868904" description="Secreted protein" evidence="1">
    <location>
        <begin position="29"/>
        <end position="87"/>
    </location>
</feature>
<keyword evidence="3" id="KW-1185">Reference proteome</keyword>
<feature type="signal peptide" evidence="1">
    <location>
        <begin position="1"/>
        <end position="28"/>
    </location>
</feature>
<evidence type="ECO:0000313" key="3">
    <source>
        <dbReference type="Proteomes" id="UP000316905"/>
    </source>
</evidence>
<evidence type="ECO:0000256" key="1">
    <source>
        <dbReference type="SAM" id="SignalP"/>
    </source>
</evidence>
<proteinExistence type="predicted"/>
<dbReference type="Proteomes" id="UP000316905">
    <property type="component" value="Unassembled WGS sequence"/>
</dbReference>
<dbReference type="EMBL" id="VLKY01000008">
    <property type="protein sequence ID" value="TWI53337.1"/>
    <property type="molecule type" value="Genomic_DNA"/>
</dbReference>
<evidence type="ECO:0008006" key="4">
    <source>
        <dbReference type="Google" id="ProtNLM"/>
    </source>
</evidence>
<organism evidence="2 3">
    <name type="scientific">Pseudomonas duriflava</name>
    <dbReference type="NCBI Taxonomy" id="459528"/>
    <lineage>
        <taxon>Bacteria</taxon>
        <taxon>Pseudomonadati</taxon>
        <taxon>Pseudomonadota</taxon>
        <taxon>Gammaproteobacteria</taxon>
        <taxon>Pseudomonadales</taxon>
        <taxon>Pseudomonadaceae</taxon>
        <taxon>Pseudomonas</taxon>
    </lineage>
</organism>
<dbReference type="AlphaFoldDB" id="A0A562Q992"/>
<accession>A0A562Q992</accession>
<evidence type="ECO:0000313" key="2">
    <source>
        <dbReference type="EMBL" id="TWI53337.1"/>
    </source>
</evidence>
<protein>
    <recommendedName>
        <fullName evidence="4">Secreted protein</fullName>
    </recommendedName>
</protein>
<keyword evidence="1" id="KW-0732">Signal</keyword>
<comment type="caution">
    <text evidence="2">The sequence shown here is derived from an EMBL/GenBank/DDBJ whole genome shotgun (WGS) entry which is preliminary data.</text>
</comment>
<name>A0A562Q992_9PSED</name>
<reference evidence="2 3" key="1">
    <citation type="journal article" date="2015" name="Stand. Genomic Sci.">
        <title>Genomic Encyclopedia of Bacterial and Archaeal Type Strains, Phase III: the genomes of soil and plant-associated and newly described type strains.</title>
        <authorList>
            <person name="Whitman W.B."/>
            <person name="Woyke T."/>
            <person name="Klenk H.P."/>
            <person name="Zhou Y."/>
            <person name="Lilburn T.G."/>
            <person name="Beck B.J."/>
            <person name="De Vos P."/>
            <person name="Vandamme P."/>
            <person name="Eisen J.A."/>
            <person name="Garrity G."/>
            <person name="Hugenholtz P."/>
            <person name="Kyrpides N.C."/>
        </authorList>
    </citation>
    <scope>NUCLEOTIDE SEQUENCE [LARGE SCALE GENOMIC DNA]</scope>
    <source>
        <strain evidence="2 3">CGMCC 1.6858</strain>
    </source>
</reference>
<dbReference type="RefSeq" id="WP_244309123.1">
    <property type="nucleotide sequence ID" value="NZ_VLKY01000008.1"/>
</dbReference>